<keyword evidence="1" id="KW-0175">Coiled coil</keyword>
<gene>
    <name evidence="2" type="ORF">Pla144_50580</name>
</gene>
<dbReference type="EMBL" id="SJPS01000019">
    <property type="protein sequence ID" value="TWU17811.1"/>
    <property type="molecule type" value="Genomic_DNA"/>
</dbReference>
<name>A0A5C6C2D0_9BACT</name>
<sequence>MSNYNELQKELEKLERDMGDDVSKIKKYLEELGIESEANSVGLTLACPKCKKRSINLRIKDNKYPTFKWRCYGCRISLSHFDNLIGLIRLHKNISPREAMNMLIDVVRKPKGEVPYGILIFGKYAGIPLNEVPPHYLHWVVRESKSIDDETKNKLINYLYVPSNQEEKRNPYIYQDVWDDAPF</sequence>
<evidence type="ECO:0000313" key="3">
    <source>
        <dbReference type="Proteomes" id="UP000318437"/>
    </source>
</evidence>
<dbReference type="Proteomes" id="UP000318437">
    <property type="component" value="Unassembled WGS sequence"/>
</dbReference>
<protein>
    <submittedName>
        <fullName evidence="2">Uncharacterized protein</fullName>
    </submittedName>
</protein>
<dbReference type="RefSeq" id="WP_146453254.1">
    <property type="nucleotide sequence ID" value="NZ_SJPS01000019.1"/>
</dbReference>
<proteinExistence type="predicted"/>
<dbReference type="OrthoDB" id="9807855at2"/>
<reference evidence="2 3" key="1">
    <citation type="submission" date="2019-02" db="EMBL/GenBank/DDBJ databases">
        <title>Deep-cultivation of Planctomycetes and their phenomic and genomic characterization uncovers novel biology.</title>
        <authorList>
            <person name="Wiegand S."/>
            <person name="Jogler M."/>
            <person name="Boedeker C."/>
            <person name="Pinto D."/>
            <person name="Vollmers J."/>
            <person name="Rivas-Marin E."/>
            <person name="Kohn T."/>
            <person name="Peeters S.H."/>
            <person name="Heuer A."/>
            <person name="Rast P."/>
            <person name="Oberbeckmann S."/>
            <person name="Bunk B."/>
            <person name="Jeske O."/>
            <person name="Meyerdierks A."/>
            <person name="Storesund J.E."/>
            <person name="Kallscheuer N."/>
            <person name="Luecker S."/>
            <person name="Lage O.M."/>
            <person name="Pohl T."/>
            <person name="Merkel B.J."/>
            <person name="Hornburger P."/>
            <person name="Mueller R.-W."/>
            <person name="Bruemmer F."/>
            <person name="Labrenz M."/>
            <person name="Spormann A.M."/>
            <person name="Op Den Camp H."/>
            <person name="Overmann J."/>
            <person name="Amann R."/>
            <person name="Jetten M.S.M."/>
            <person name="Mascher T."/>
            <person name="Medema M.H."/>
            <person name="Devos D.P."/>
            <person name="Kaster A.-K."/>
            <person name="Ovreas L."/>
            <person name="Rohde M."/>
            <person name="Galperin M.Y."/>
            <person name="Jogler C."/>
        </authorList>
    </citation>
    <scope>NUCLEOTIDE SEQUENCE [LARGE SCALE GENOMIC DNA]</scope>
    <source>
        <strain evidence="2 3">Pla144</strain>
    </source>
</reference>
<accession>A0A5C6C2D0</accession>
<evidence type="ECO:0000313" key="2">
    <source>
        <dbReference type="EMBL" id="TWU17811.1"/>
    </source>
</evidence>
<keyword evidence="3" id="KW-1185">Reference proteome</keyword>
<organism evidence="2 3">
    <name type="scientific">Bythopirellula polymerisocia</name>
    <dbReference type="NCBI Taxonomy" id="2528003"/>
    <lineage>
        <taxon>Bacteria</taxon>
        <taxon>Pseudomonadati</taxon>
        <taxon>Planctomycetota</taxon>
        <taxon>Planctomycetia</taxon>
        <taxon>Pirellulales</taxon>
        <taxon>Lacipirellulaceae</taxon>
        <taxon>Bythopirellula</taxon>
    </lineage>
</organism>
<comment type="caution">
    <text evidence="2">The sequence shown here is derived from an EMBL/GenBank/DDBJ whole genome shotgun (WGS) entry which is preliminary data.</text>
</comment>
<dbReference type="AlphaFoldDB" id="A0A5C6C2D0"/>
<feature type="coiled-coil region" evidence="1">
    <location>
        <begin position="4"/>
        <end position="31"/>
    </location>
</feature>
<evidence type="ECO:0000256" key="1">
    <source>
        <dbReference type="SAM" id="Coils"/>
    </source>
</evidence>